<evidence type="ECO:0000256" key="1">
    <source>
        <dbReference type="SAM" id="Coils"/>
    </source>
</evidence>
<reference evidence="3 4" key="2">
    <citation type="submission" date="2016-08" db="EMBL/GenBank/DDBJ databases">
        <title>Pervasive Adenine N6-methylation of Active Genes in Fungi.</title>
        <authorList>
            <consortium name="DOE Joint Genome Institute"/>
            <person name="Mondo S.J."/>
            <person name="Dannebaum R.O."/>
            <person name="Kuo R.C."/>
            <person name="Labutti K."/>
            <person name="Haridas S."/>
            <person name="Kuo A."/>
            <person name="Salamov A."/>
            <person name="Ahrendt S.R."/>
            <person name="Lipzen A."/>
            <person name="Sullivan W."/>
            <person name="Andreopoulos W.B."/>
            <person name="Clum A."/>
            <person name="Lindquist E."/>
            <person name="Daum C."/>
            <person name="Ramamoorthy G.K."/>
            <person name="Gryganskyi A."/>
            <person name="Culley D."/>
            <person name="Magnuson J.K."/>
            <person name="James T.Y."/>
            <person name="O'Malley M.A."/>
            <person name="Stajich J.E."/>
            <person name="Spatafora J.W."/>
            <person name="Visel A."/>
            <person name="Grigoriev I.V."/>
        </authorList>
    </citation>
    <scope>NUCLEOTIDE SEQUENCE [LARGE SCALE GENOMIC DNA]</scope>
    <source>
        <strain evidence="3 4">S4</strain>
    </source>
</reference>
<keyword evidence="4" id="KW-1185">Reference proteome</keyword>
<accession>A0A1Y1VR62</accession>
<comment type="caution">
    <text evidence="3">The sequence shown here is derived from an EMBL/GenBank/DDBJ whole genome shotgun (WGS) entry which is preliminary data.</text>
</comment>
<dbReference type="Proteomes" id="UP000193944">
    <property type="component" value="Unassembled WGS sequence"/>
</dbReference>
<feature type="compositionally biased region" description="Basic residues" evidence="2">
    <location>
        <begin position="1118"/>
        <end position="1134"/>
    </location>
</feature>
<proteinExistence type="predicted"/>
<evidence type="ECO:0000256" key="2">
    <source>
        <dbReference type="SAM" id="MobiDB-lite"/>
    </source>
</evidence>
<dbReference type="OrthoDB" id="2143113at2759"/>
<feature type="region of interest" description="Disordered" evidence="2">
    <location>
        <begin position="496"/>
        <end position="527"/>
    </location>
</feature>
<keyword evidence="1" id="KW-0175">Coiled coil</keyword>
<feature type="compositionally biased region" description="Basic and acidic residues" evidence="2">
    <location>
        <begin position="511"/>
        <end position="527"/>
    </location>
</feature>
<protein>
    <submittedName>
        <fullName evidence="3">Uncharacterized protein</fullName>
    </submittedName>
</protein>
<evidence type="ECO:0000313" key="3">
    <source>
        <dbReference type="EMBL" id="ORX63663.1"/>
    </source>
</evidence>
<organism evidence="3 4">
    <name type="scientific">Anaeromyces robustus</name>
    <dbReference type="NCBI Taxonomy" id="1754192"/>
    <lineage>
        <taxon>Eukaryota</taxon>
        <taxon>Fungi</taxon>
        <taxon>Fungi incertae sedis</taxon>
        <taxon>Chytridiomycota</taxon>
        <taxon>Chytridiomycota incertae sedis</taxon>
        <taxon>Neocallimastigomycetes</taxon>
        <taxon>Neocallimastigales</taxon>
        <taxon>Neocallimastigaceae</taxon>
        <taxon>Anaeromyces</taxon>
    </lineage>
</organism>
<dbReference type="EMBL" id="MCFG01000600">
    <property type="protein sequence ID" value="ORX63663.1"/>
    <property type="molecule type" value="Genomic_DNA"/>
</dbReference>
<feature type="coiled-coil region" evidence="1">
    <location>
        <begin position="1248"/>
        <end position="1334"/>
    </location>
</feature>
<reference evidence="3 4" key="1">
    <citation type="submission" date="2016-08" db="EMBL/GenBank/DDBJ databases">
        <title>A Parts List for Fungal Cellulosomes Revealed by Comparative Genomics.</title>
        <authorList>
            <consortium name="DOE Joint Genome Institute"/>
            <person name="Haitjema C.H."/>
            <person name="Gilmore S.P."/>
            <person name="Henske J.K."/>
            <person name="Solomon K.V."/>
            <person name="De Groot R."/>
            <person name="Kuo A."/>
            <person name="Mondo S.J."/>
            <person name="Salamov A.A."/>
            <person name="Labutti K."/>
            <person name="Zhao Z."/>
            <person name="Chiniquy J."/>
            <person name="Barry K."/>
            <person name="Brewer H.M."/>
            <person name="Purvine S.O."/>
            <person name="Wright A.T."/>
            <person name="Boxma B."/>
            <person name="Van Alen T."/>
            <person name="Hackstein J.H."/>
            <person name="Baker S.E."/>
            <person name="Grigoriev I.V."/>
            <person name="O'Malley M.A."/>
        </authorList>
    </citation>
    <scope>NUCLEOTIDE SEQUENCE [LARGE SCALE GENOMIC DNA]</scope>
    <source>
        <strain evidence="3 4">S4</strain>
    </source>
</reference>
<name>A0A1Y1VR62_9FUNG</name>
<gene>
    <name evidence="3" type="ORF">BCR32DRAFT_273366</name>
</gene>
<feature type="compositionally biased region" description="Acidic residues" evidence="2">
    <location>
        <begin position="497"/>
        <end position="510"/>
    </location>
</feature>
<feature type="region of interest" description="Disordered" evidence="2">
    <location>
        <begin position="1114"/>
        <end position="1134"/>
    </location>
</feature>
<evidence type="ECO:0000313" key="4">
    <source>
        <dbReference type="Proteomes" id="UP000193944"/>
    </source>
</evidence>
<feature type="coiled-coil region" evidence="1">
    <location>
        <begin position="864"/>
        <end position="906"/>
    </location>
</feature>
<sequence length="1605" mass="190334">MVKYKYLNNYRDNNINSVLLKRYNKYSIKKEEDLNEYFKNSIIQIINTKPKYSFLTNVVKIKNCNLLNCEVELNGKDIEFENGELLTTIESTENDSDLETLKELIKEETKKIRDMLNLPLTFNANLSNLGYIMDIELLKIVSFYDENNIEMFSRFLITQLKNINEDKKYDPIYPGFPMEHLESDEVYSNYCQWLNYLEHSSNFTDKDKIPKSYQKIFFKKNDENITNYLNGISIEEDIESKSNFKVLTVSNEDEFCQLMVDIMQSSDTFSENDVADIDQFMDVITDHVKYIPHPINNLENLAHIINSYLCHYRGEKPPLDMIYSWLGHFDLTFNDILIITLAFSSHFNVASDLKKYREFRYFNRNEEEIFMKLLNDCPSTNRFEEFLKNKNVWARLGEKLDTDYFKEKYPELVKDLLKISKQNVFNFIFINKHHKIIDDGQENLDDLYKKNIENALNNNKSLSSVTVKSCNLLNCIVTVNNKDLEFEDGKLLKTDIDSDSDSDSDSELEDENRNENENEYKNKNENENKALIESLNKMINRETKPIKQKLNLALSLNENINQFGYSMDIPLLKKIAVYDEYEIEEFYQLLVRSLQKLTGFKVNYDPSYPKFPLQHISLDSTYISYCKWLYNLESINYDPNLIPLSYKIRFEQYNDVEEIKKELKDVKLKTLSIDDKNVFYKMMINLMKASEAISKEDLINLRSFIKYEENYLQYIPETISNKENLANIIYSLITYCMTDSLPLEIIISKINSVNDILRLALVMSGCQASDLGKSVKFKSFKNSERRLLMELLSHCKNRYEDILKYKNMWERFCEKIHPSKFKSRYPDLVNDLLGSYSILGTPKNKEIRVEYHFYQLLFELDDRFKEYKNRVIDYVNKLKKEREEEKKKLREKLNNLRLNQKFLDVNQVLGVNNLFTREEHKTLLEKFNSIKNFPKNIRDYLHDYILNLSGITYTNLFQTINNQYLRNVKEGYEEVYEWLPNVLISINDHLMPSLNRELLEKRIQELQPIILQLNEQNLKYKKERQTFNSKFIELIKNKQINEAAKLLLQKPGVFLRHLDELITKSHNEEEIKDIMEFFEKIAQKGSTKVLLSIKGYFQKRNEKLKARAFLIKGNNNNKKSKGKGKNRNQRQKVNTKAKTAIYYTEKVKEPLTDDLCQQIIHICDQALILKFETKSKLNNVFISPELGKMIIPFDLRNASKNSENYTKGSRFDLSYKNITEEEKEQMIKDTEITLEKKKVNEKEIFGEKKKHEIDLLNLESRINKKIKEIQSKEDDNVNNKKTKQEIKKLNKELEKDKRIKDYCTKELNKTTVKLNAIQREVKILQKDLEDKKNCPIGISYKNIRLFILGFSNLILEIFDEDFNFKALINKFSDDGKNYQKEYNLYFGEEYATTYADIDIEAILAHQGRYIMVNIGSSCSTHFGWMERDFIHSDKPFEPSTVRQTIELNYGGEACPIVLDCKTREFIWLDYPFPQNYFNNFVTSYQRYHRMINYLKTNNNNNDNDNNNIYTEEKIENIINQYNKYLAINFNIKKSVFSYYLEPMKLSVADLIKLHIKARGGKYLENEEELKENDTAFLPYMPYIKKEKVDYINCSNLEIILSEYMN</sequence>